<dbReference type="Proteomes" id="UP000310689">
    <property type="component" value="Unassembled WGS sequence"/>
</dbReference>
<evidence type="ECO:0000313" key="3">
    <source>
        <dbReference type="EMBL" id="TIB32269.1"/>
    </source>
</evidence>
<evidence type="ECO:0000256" key="1">
    <source>
        <dbReference type="SAM" id="MobiDB-lite"/>
    </source>
</evidence>
<protein>
    <recommendedName>
        <fullName evidence="5">Developmentally Regulated MAPK Interacting protein</fullName>
    </recommendedName>
</protein>
<evidence type="ECO:0008006" key="5">
    <source>
        <dbReference type="Google" id="ProtNLM"/>
    </source>
</evidence>
<sequence>MQLTLFTLTILSLVYTTLAKITITVPNSKNWWIDSDSQTFAWTTSSESDPEQFITIIKNDDEDVLPSKQAAVTGIIESDRGSYQIDSNAGVNLSPGKGYVLVFADPTDQNKEFAKSEEFEIKPEGSAYPDASATVPASASPSASSNNASTDDDDSNASTATISALTAALAMSAALSML</sequence>
<feature type="region of interest" description="Disordered" evidence="1">
    <location>
        <begin position="120"/>
        <end position="157"/>
    </location>
</feature>
<dbReference type="OrthoDB" id="2576580at2759"/>
<dbReference type="EMBL" id="SPOI01000208">
    <property type="protein sequence ID" value="TIB32269.1"/>
    <property type="molecule type" value="Genomic_DNA"/>
</dbReference>
<evidence type="ECO:0000256" key="2">
    <source>
        <dbReference type="SAM" id="SignalP"/>
    </source>
</evidence>
<proteinExistence type="predicted"/>
<comment type="caution">
    <text evidence="3">The sequence shown here is derived from an EMBL/GenBank/DDBJ whole genome shotgun (WGS) entry which is preliminary data.</text>
</comment>
<feature type="chain" id="PRO_5030101538" description="Developmentally Regulated MAPK Interacting protein" evidence="2">
    <location>
        <begin position="20"/>
        <end position="178"/>
    </location>
</feature>
<reference evidence="3 4" key="1">
    <citation type="submission" date="2019-03" db="EMBL/GenBank/DDBJ databases">
        <title>Sequencing 23 genomes of Wallemia ichthyophaga.</title>
        <authorList>
            <person name="Gostincar C."/>
        </authorList>
    </citation>
    <scope>NUCLEOTIDE SEQUENCE [LARGE SCALE GENOMIC DNA]</scope>
    <source>
        <strain evidence="3 4">EXF-6200</strain>
    </source>
</reference>
<name>A0A4T0IQU3_WALIC</name>
<organism evidence="3 4">
    <name type="scientific">Wallemia ichthyophaga</name>
    <dbReference type="NCBI Taxonomy" id="245174"/>
    <lineage>
        <taxon>Eukaryota</taxon>
        <taxon>Fungi</taxon>
        <taxon>Dikarya</taxon>
        <taxon>Basidiomycota</taxon>
        <taxon>Wallemiomycotina</taxon>
        <taxon>Wallemiomycetes</taxon>
        <taxon>Wallemiales</taxon>
        <taxon>Wallemiaceae</taxon>
        <taxon>Wallemia</taxon>
    </lineage>
</organism>
<gene>
    <name evidence="3" type="ORF">E3P86_03172</name>
</gene>
<feature type="signal peptide" evidence="2">
    <location>
        <begin position="1"/>
        <end position="19"/>
    </location>
</feature>
<accession>A0A4T0IQU3</accession>
<dbReference type="AlphaFoldDB" id="A0A4T0IQU3"/>
<feature type="compositionally biased region" description="Low complexity" evidence="1">
    <location>
        <begin position="129"/>
        <end position="149"/>
    </location>
</feature>
<evidence type="ECO:0000313" key="4">
    <source>
        <dbReference type="Proteomes" id="UP000310689"/>
    </source>
</evidence>
<keyword evidence="2" id="KW-0732">Signal</keyword>